<dbReference type="AlphaFoldDB" id="A0A180G0W6"/>
<name>A0A180G0W6_PUCT1</name>
<reference evidence="2" key="4">
    <citation type="submission" date="2025-05" db="UniProtKB">
        <authorList>
            <consortium name="EnsemblFungi"/>
        </authorList>
    </citation>
    <scope>IDENTIFICATION</scope>
    <source>
        <strain evidence="2">isolate 1-1 / race 1 (BBBD)</strain>
    </source>
</reference>
<dbReference type="EMBL" id="ADAS02001258">
    <property type="protein sequence ID" value="OAV86346.1"/>
    <property type="molecule type" value="Genomic_DNA"/>
</dbReference>
<dbReference type="EnsemblFungi" id="PTTG_29955-t43_1">
    <property type="protein sequence ID" value="PTTG_29955-t43_1-p1"/>
    <property type="gene ID" value="PTTG_29955"/>
</dbReference>
<dbReference type="PANTHER" id="PTHR33246">
    <property type="entry name" value="CCHC-TYPE DOMAIN-CONTAINING PROTEIN"/>
    <property type="match status" value="1"/>
</dbReference>
<evidence type="ECO:0000313" key="3">
    <source>
        <dbReference type="Proteomes" id="UP000005240"/>
    </source>
</evidence>
<gene>
    <name evidence="1" type="ORF">PTTG_29955</name>
</gene>
<reference evidence="1" key="2">
    <citation type="submission" date="2016-05" db="EMBL/GenBank/DDBJ databases">
        <title>Comparative analysis highlights variable genome content of wheat rusts and divergence of the mating loci.</title>
        <authorList>
            <person name="Cuomo C.A."/>
            <person name="Bakkeren G."/>
            <person name="Szabo L."/>
            <person name="Khalil H."/>
            <person name="Joly D."/>
            <person name="Goldberg J."/>
            <person name="Young S."/>
            <person name="Zeng Q."/>
            <person name="Fellers J."/>
        </authorList>
    </citation>
    <scope>NUCLEOTIDE SEQUENCE [LARGE SCALE GENOMIC DNA]</scope>
    <source>
        <strain evidence="1">1-1 BBBD Race 1</strain>
    </source>
</reference>
<keyword evidence="3" id="KW-1185">Reference proteome</keyword>
<accession>A0A180G0W6</accession>
<organism evidence="1">
    <name type="scientific">Puccinia triticina (isolate 1-1 / race 1 (BBBD))</name>
    <name type="common">Brown leaf rust fungus</name>
    <dbReference type="NCBI Taxonomy" id="630390"/>
    <lineage>
        <taxon>Eukaryota</taxon>
        <taxon>Fungi</taxon>
        <taxon>Dikarya</taxon>
        <taxon>Basidiomycota</taxon>
        <taxon>Pucciniomycotina</taxon>
        <taxon>Pucciniomycetes</taxon>
        <taxon>Pucciniales</taxon>
        <taxon>Pucciniaceae</taxon>
        <taxon>Puccinia</taxon>
    </lineage>
</organism>
<evidence type="ECO:0000313" key="2">
    <source>
        <dbReference type="EnsemblFungi" id="PTTG_29955-t43_1-p1"/>
    </source>
</evidence>
<evidence type="ECO:0000313" key="1">
    <source>
        <dbReference type="EMBL" id="OAV86346.1"/>
    </source>
</evidence>
<reference evidence="2 3" key="3">
    <citation type="journal article" date="2017" name="G3 (Bethesda)">
        <title>Comparative analysis highlights variable genome content of wheat rusts and divergence of the mating loci.</title>
        <authorList>
            <person name="Cuomo C.A."/>
            <person name="Bakkeren G."/>
            <person name="Khalil H.B."/>
            <person name="Panwar V."/>
            <person name="Joly D."/>
            <person name="Linning R."/>
            <person name="Sakthikumar S."/>
            <person name="Song X."/>
            <person name="Adiconis X."/>
            <person name="Fan L."/>
            <person name="Goldberg J.M."/>
            <person name="Levin J.Z."/>
            <person name="Young S."/>
            <person name="Zeng Q."/>
            <person name="Anikster Y."/>
            <person name="Bruce M."/>
            <person name="Wang M."/>
            <person name="Yin C."/>
            <person name="McCallum B."/>
            <person name="Szabo L.J."/>
            <person name="Hulbert S."/>
            <person name="Chen X."/>
            <person name="Fellers J.P."/>
        </authorList>
    </citation>
    <scope>NUCLEOTIDE SEQUENCE</scope>
    <source>
        <strain evidence="3">Isolate 1-1 / race 1 (BBBD)</strain>
        <strain evidence="2">isolate 1-1 / race 1 (BBBD)</strain>
    </source>
</reference>
<sequence length="240" mass="27525">MDGYKECNWDTLRTAMIKTWGKFDDSILYTRDDLFELAEQQAQQGIINYLPYRRYIEKFTTILEYLVKNKQINKEDNTGLLFLSAFSVESQQSIKCILVSKDQLPKAKDGSNKAPLWEHLVEAVETEMIQIEEGYVEENNRAWELASLKRKLEFSEDPITGNTEPEIDCAEPVMEVMETEPESCYQESVFEQVASTIQLPGMTTNWKAAMAKFMDTAMELKHTVIEIPDFGSDSVDTAIS</sequence>
<proteinExistence type="predicted"/>
<feature type="non-terminal residue" evidence="1">
    <location>
        <position position="240"/>
    </location>
</feature>
<reference evidence="1" key="1">
    <citation type="submission" date="2009-11" db="EMBL/GenBank/DDBJ databases">
        <authorList>
            <consortium name="The Broad Institute Genome Sequencing Platform"/>
            <person name="Ward D."/>
            <person name="Feldgarden M."/>
            <person name="Earl A."/>
            <person name="Young S.K."/>
            <person name="Zeng Q."/>
            <person name="Koehrsen M."/>
            <person name="Alvarado L."/>
            <person name="Berlin A."/>
            <person name="Bochicchio J."/>
            <person name="Borenstein D."/>
            <person name="Chapman S.B."/>
            <person name="Chen Z."/>
            <person name="Engels R."/>
            <person name="Freedman E."/>
            <person name="Gellesch M."/>
            <person name="Goldberg J."/>
            <person name="Griggs A."/>
            <person name="Gujja S."/>
            <person name="Heilman E."/>
            <person name="Heiman D."/>
            <person name="Hepburn T."/>
            <person name="Howarth C."/>
            <person name="Jen D."/>
            <person name="Larson L."/>
            <person name="Lewis B."/>
            <person name="Mehta T."/>
            <person name="Park D."/>
            <person name="Pearson M."/>
            <person name="Roberts A."/>
            <person name="Saif S."/>
            <person name="Shea T."/>
            <person name="Shenoy N."/>
            <person name="Sisk P."/>
            <person name="Stolte C."/>
            <person name="Sykes S."/>
            <person name="Thomson T."/>
            <person name="Walk T."/>
            <person name="White J."/>
            <person name="Yandava C."/>
            <person name="Izard J."/>
            <person name="Baranova O.V."/>
            <person name="Blanton J.M."/>
            <person name="Tanner A.C."/>
            <person name="Dewhirst F.E."/>
            <person name="Haas B."/>
            <person name="Nusbaum C."/>
            <person name="Birren B."/>
        </authorList>
    </citation>
    <scope>NUCLEOTIDE SEQUENCE [LARGE SCALE GENOMIC DNA]</scope>
    <source>
        <strain evidence="1">1-1 BBBD Race 1</strain>
    </source>
</reference>
<dbReference type="VEuPathDB" id="FungiDB:PTTG_29955"/>
<dbReference type="Proteomes" id="UP000005240">
    <property type="component" value="Unassembled WGS sequence"/>
</dbReference>
<dbReference type="PANTHER" id="PTHR33246:SF51">
    <property type="entry name" value="MYB_SANT-LIKE DOMAIN-CONTAINING PROTEIN"/>
    <property type="match status" value="1"/>
</dbReference>
<protein>
    <submittedName>
        <fullName evidence="1 2">Uncharacterized protein</fullName>
    </submittedName>
</protein>